<dbReference type="Proteomes" id="UP001243330">
    <property type="component" value="Unassembled WGS sequence"/>
</dbReference>
<feature type="region of interest" description="Disordered" evidence="1">
    <location>
        <begin position="71"/>
        <end position="93"/>
    </location>
</feature>
<gene>
    <name evidence="2" type="ORF">CCHR01_02588</name>
</gene>
<dbReference type="InterPro" id="IPR021833">
    <property type="entry name" value="DUF3425"/>
</dbReference>
<comment type="caution">
    <text evidence="2">The sequence shown here is derived from an EMBL/GenBank/DDBJ whole genome shotgun (WGS) entry which is preliminary data.</text>
</comment>
<sequence length="341" mass="38105">MSSLENQPAAGSAQTAEDRKQRKRVQNRLNQRARRQRLKTIAANATPSRRPFRVDRWRLGDDAQPYQAITAPLEELGTPPSQPTDLVVSSQEPREQSSDIEVITLDETDRDAFSAKLDSSKAFATTLYADFLLHLIEHNVFRAFVSNANLLDVTTAIASPRNLPKDGWLAPPVIYQGDMRCTITSTIHQINPNMPKSLHPTPAQATDTHSFWINVIPFARVRDNLIRWEACFDHNEFLRDLLGSVIRAAAAKRRREGGILSSSSCPLVIEDSADDPSVGRNGFVVWGEAHDKRNWEATPGFLKKWSWAVEGCDEIVEISNNWRIIRGEEPIALSSGPACTS</sequence>
<dbReference type="CDD" id="cd14688">
    <property type="entry name" value="bZIP_YAP"/>
    <property type="match status" value="1"/>
</dbReference>
<evidence type="ECO:0008006" key="4">
    <source>
        <dbReference type="Google" id="ProtNLM"/>
    </source>
</evidence>
<proteinExistence type="predicted"/>
<feature type="compositionally biased region" description="Basic residues" evidence="1">
    <location>
        <begin position="21"/>
        <end position="38"/>
    </location>
</feature>
<accession>A0AAD9EPD6</accession>
<dbReference type="PANTHER" id="PTHR38116:SF1">
    <property type="entry name" value="BZIP DOMAIN-CONTAINING PROTEIN"/>
    <property type="match status" value="1"/>
</dbReference>
<name>A0AAD9EPD6_9PEZI</name>
<evidence type="ECO:0000313" key="3">
    <source>
        <dbReference type="Proteomes" id="UP001243330"/>
    </source>
</evidence>
<organism evidence="2 3">
    <name type="scientific">Colletotrichum chrysophilum</name>
    <dbReference type="NCBI Taxonomy" id="1836956"/>
    <lineage>
        <taxon>Eukaryota</taxon>
        <taxon>Fungi</taxon>
        <taxon>Dikarya</taxon>
        <taxon>Ascomycota</taxon>
        <taxon>Pezizomycotina</taxon>
        <taxon>Sordariomycetes</taxon>
        <taxon>Hypocreomycetidae</taxon>
        <taxon>Glomerellales</taxon>
        <taxon>Glomerellaceae</taxon>
        <taxon>Colletotrichum</taxon>
        <taxon>Colletotrichum gloeosporioides species complex</taxon>
    </lineage>
</organism>
<keyword evidence="3" id="KW-1185">Reference proteome</keyword>
<evidence type="ECO:0000256" key="1">
    <source>
        <dbReference type="SAM" id="MobiDB-lite"/>
    </source>
</evidence>
<reference evidence="2" key="1">
    <citation type="submission" date="2023-01" db="EMBL/GenBank/DDBJ databases">
        <title>Colletotrichum chrysophilum M932 genome sequence.</title>
        <authorList>
            <person name="Baroncelli R."/>
        </authorList>
    </citation>
    <scope>NUCLEOTIDE SEQUENCE</scope>
    <source>
        <strain evidence="2">M932</strain>
    </source>
</reference>
<dbReference type="AlphaFoldDB" id="A0AAD9EPD6"/>
<dbReference type="EMBL" id="JAQOWY010000031">
    <property type="protein sequence ID" value="KAK1854777.1"/>
    <property type="molecule type" value="Genomic_DNA"/>
</dbReference>
<protein>
    <recommendedName>
        <fullName evidence="4">BZIP domain-containing protein</fullName>
    </recommendedName>
</protein>
<dbReference type="PANTHER" id="PTHR38116">
    <property type="entry name" value="CHROMOSOME 7, WHOLE GENOME SHOTGUN SEQUENCE"/>
    <property type="match status" value="1"/>
</dbReference>
<feature type="region of interest" description="Disordered" evidence="1">
    <location>
        <begin position="1"/>
        <end position="57"/>
    </location>
</feature>
<dbReference type="Pfam" id="PF11905">
    <property type="entry name" value="DUF3425"/>
    <property type="match status" value="1"/>
</dbReference>
<evidence type="ECO:0000313" key="2">
    <source>
        <dbReference type="EMBL" id="KAK1854777.1"/>
    </source>
</evidence>